<comment type="caution">
    <text evidence="10">The sequence shown here is derived from an EMBL/GenBank/DDBJ whole genome shotgun (WGS) entry which is preliminary data.</text>
</comment>
<evidence type="ECO:0000256" key="8">
    <source>
        <dbReference type="ARBA" id="ARBA00022932"/>
    </source>
</evidence>
<dbReference type="EMBL" id="JYDV01000001">
    <property type="protein sequence ID" value="KRZ46055.1"/>
    <property type="molecule type" value="Genomic_DNA"/>
</dbReference>
<gene>
    <name evidence="10" type="ORF">T4C_9966</name>
</gene>
<dbReference type="AlphaFoldDB" id="A0A0V1KFM9"/>
<keyword evidence="9" id="KW-0233">DNA recombination</keyword>
<organism evidence="10 11">
    <name type="scientific">Trichinella pseudospiralis</name>
    <name type="common">Parasitic roundworm</name>
    <dbReference type="NCBI Taxonomy" id="6337"/>
    <lineage>
        <taxon>Eukaryota</taxon>
        <taxon>Metazoa</taxon>
        <taxon>Ecdysozoa</taxon>
        <taxon>Nematoda</taxon>
        <taxon>Enoplea</taxon>
        <taxon>Dorylaimia</taxon>
        <taxon>Trichinellida</taxon>
        <taxon>Trichinellidae</taxon>
        <taxon>Trichinella</taxon>
    </lineage>
</organism>
<dbReference type="PANTHER" id="PTHR42648:SF11">
    <property type="entry name" value="TRANSPOSON TY4-P GAG-POL POLYPROTEIN"/>
    <property type="match status" value="1"/>
</dbReference>
<dbReference type="SUPFAM" id="SSF53098">
    <property type="entry name" value="Ribonuclease H-like"/>
    <property type="match status" value="1"/>
</dbReference>
<dbReference type="GO" id="GO:0016787">
    <property type="term" value="F:hydrolase activity"/>
    <property type="evidence" value="ECO:0007669"/>
    <property type="project" value="UniProtKB-KW"/>
</dbReference>
<dbReference type="PANTHER" id="PTHR42648">
    <property type="entry name" value="TRANSPOSASE, PUTATIVE-RELATED"/>
    <property type="match status" value="1"/>
</dbReference>
<evidence type="ECO:0000256" key="9">
    <source>
        <dbReference type="ARBA" id="ARBA00023172"/>
    </source>
</evidence>
<dbReference type="GO" id="GO:0003676">
    <property type="term" value="F:nucleic acid binding"/>
    <property type="evidence" value="ECO:0007669"/>
    <property type="project" value="InterPro"/>
</dbReference>
<dbReference type="GO" id="GO:0003887">
    <property type="term" value="F:DNA-directed DNA polymerase activity"/>
    <property type="evidence" value="ECO:0007669"/>
    <property type="project" value="UniProtKB-KW"/>
</dbReference>
<keyword evidence="3" id="KW-0255">Endonuclease</keyword>
<evidence type="ECO:0000256" key="4">
    <source>
        <dbReference type="ARBA" id="ARBA00022801"/>
    </source>
</evidence>
<dbReference type="Proteomes" id="UP000054826">
    <property type="component" value="Unassembled WGS sequence"/>
</dbReference>
<dbReference type="Gene3D" id="3.30.420.10">
    <property type="entry name" value="Ribonuclease H-like superfamily/Ribonuclease H"/>
    <property type="match status" value="1"/>
</dbReference>
<evidence type="ECO:0000256" key="5">
    <source>
        <dbReference type="ARBA" id="ARBA00022842"/>
    </source>
</evidence>
<evidence type="ECO:0000313" key="11">
    <source>
        <dbReference type="Proteomes" id="UP000054826"/>
    </source>
</evidence>
<sequence>MEEYNGRTTHTVIIANGINIMTSKGYRTVEPKTKKTYLTRGVKLLKSRHCENSPHYWEGNAAQKKTLIFNEYGCRIINFVVEFLRQHILSTATQYNGLYRLNQRVHWDMGVQDVPDLWHRRLRHLSHGSMKLLQDGQATGILSDAITETDCVTCLGGKQCRLATIKSEEALELVHLDICVPRQAASVGGARYFLSFIDDFLWKSFVYFLKHKNEALLKRANFKKLQTDNGRKYVTTCSQNFCPEKAFIRNRRFLQWHCRKDELNACGKGQNHVDRLQLEPIFVGRGCGHSQLLMKQMPHKGSAKLGTLKSLWLFGNGPRSLRTMKEVGSEIRRMDLHCVMQNQQRIPGVKLLKSRFPHTQACTSTVISPLYKVQNLQRRIQNLARTKKTTAQVSEQSNPISYKEAVNHPDANETGILSRKPIMGTCLNGSFISSNQSLLIFLIILKRHISTLLLSAYSDTQSTLKVQSSCRNGLKMHLPHILMLTGAMTEMIVAPFLDALCTMLHKEPYPSLQSEMENASLHCYAMIMEPLASAPISRRQQGQDPST</sequence>
<evidence type="ECO:0000256" key="6">
    <source>
        <dbReference type="ARBA" id="ARBA00022908"/>
    </source>
</evidence>
<evidence type="ECO:0000256" key="1">
    <source>
        <dbReference type="ARBA" id="ARBA00022722"/>
    </source>
</evidence>
<keyword evidence="7" id="KW-0695">RNA-directed DNA polymerase</keyword>
<keyword evidence="5" id="KW-0460">Magnesium</keyword>
<keyword evidence="8" id="KW-0239">DNA-directed DNA polymerase</keyword>
<dbReference type="InterPro" id="IPR039537">
    <property type="entry name" value="Retrotran_Ty1/copia-like"/>
</dbReference>
<protein>
    <submittedName>
        <fullName evidence="10">Retrovirus-related Pol polyprotein from transposon TNT 1-94</fullName>
    </submittedName>
</protein>
<dbReference type="GO" id="GO:0046872">
    <property type="term" value="F:metal ion binding"/>
    <property type="evidence" value="ECO:0007669"/>
    <property type="project" value="UniProtKB-KW"/>
</dbReference>
<name>A0A0V1KFM9_TRIPS</name>
<keyword evidence="8" id="KW-0548">Nucleotidyltransferase</keyword>
<dbReference type="GO" id="GO:0015074">
    <property type="term" value="P:DNA integration"/>
    <property type="evidence" value="ECO:0007669"/>
    <property type="project" value="UniProtKB-KW"/>
</dbReference>
<dbReference type="GO" id="GO:0006310">
    <property type="term" value="P:DNA recombination"/>
    <property type="evidence" value="ECO:0007669"/>
    <property type="project" value="UniProtKB-KW"/>
</dbReference>
<keyword evidence="4" id="KW-0378">Hydrolase</keyword>
<dbReference type="InterPro" id="IPR036397">
    <property type="entry name" value="RNaseH_sf"/>
</dbReference>
<evidence type="ECO:0000256" key="7">
    <source>
        <dbReference type="ARBA" id="ARBA00022918"/>
    </source>
</evidence>
<reference evidence="10 11" key="1">
    <citation type="submission" date="2015-01" db="EMBL/GenBank/DDBJ databases">
        <title>Evolution of Trichinella species and genotypes.</title>
        <authorList>
            <person name="Korhonen P.K."/>
            <person name="Edoardo P."/>
            <person name="Giuseppe L.R."/>
            <person name="Gasser R.B."/>
        </authorList>
    </citation>
    <scope>NUCLEOTIDE SEQUENCE [LARGE SCALE GENOMIC DNA]</scope>
    <source>
        <strain evidence="10">ISS176</strain>
    </source>
</reference>
<proteinExistence type="predicted"/>
<evidence type="ECO:0000256" key="3">
    <source>
        <dbReference type="ARBA" id="ARBA00022759"/>
    </source>
</evidence>
<keyword evidence="1" id="KW-0540">Nuclease</keyword>
<accession>A0A0V1KFM9</accession>
<keyword evidence="2" id="KW-0479">Metal-binding</keyword>
<evidence type="ECO:0000256" key="2">
    <source>
        <dbReference type="ARBA" id="ARBA00022723"/>
    </source>
</evidence>
<dbReference type="GO" id="GO:0004519">
    <property type="term" value="F:endonuclease activity"/>
    <property type="evidence" value="ECO:0007669"/>
    <property type="project" value="UniProtKB-KW"/>
</dbReference>
<evidence type="ECO:0000313" key="10">
    <source>
        <dbReference type="EMBL" id="KRZ46055.1"/>
    </source>
</evidence>
<keyword evidence="8" id="KW-0808">Transferase</keyword>
<dbReference type="GO" id="GO:0003964">
    <property type="term" value="F:RNA-directed DNA polymerase activity"/>
    <property type="evidence" value="ECO:0007669"/>
    <property type="project" value="UniProtKB-KW"/>
</dbReference>
<keyword evidence="6" id="KW-0229">DNA integration</keyword>
<dbReference type="InterPro" id="IPR012337">
    <property type="entry name" value="RNaseH-like_sf"/>
</dbReference>